<dbReference type="Pfam" id="PF18701">
    <property type="entry name" value="DUF5641"/>
    <property type="match status" value="1"/>
</dbReference>
<dbReference type="SUPFAM" id="SSF56672">
    <property type="entry name" value="DNA/RNA polymerases"/>
    <property type="match status" value="2"/>
</dbReference>
<dbReference type="InterPro" id="IPR043502">
    <property type="entry name" value="DNA/RNA_pol_sf"/>
</dbReference>
<dbReference type="InterPro" id="IPR012337">
    <property type="entry name" value="RNaseH-like_sf"/>
</dbReference>
<dbReference type="Pfam" id="PF07727">
    <property type="entry name" value="RVT_2"/>
    <property type="match status" value="1"/>
</dbReference>
<dbReference type="Proteomes" id="UP000653454">
    <property type="component" value="Unassembled WGS sequence"/>
</dbReference>
<dbReference type="Pfam" id="PF05380">
    <property type="entry name" value="Peptidase_A17"/>
    <property type="match status" value="1"/>
</dbReference>
<dbReference type="GO" id="GO:0042575">
    <property type="term" value="C:DNA polymerase complex"/>
    <property type="evidence" value="ECO:0007669"/>
    <property type="project" value="UniProtKB-ARBA"/>
</dbReference>
<dbReference type="Gene3D" id="3.30.70.270">
    <property type="match status" value="1"/>
</dbReference>
<evidence type="ECO:0000256" key="1">
    <source>
        <dbReference type="SAM" id="MobiDB-lite"/>
    </source>
</evidence>
<dbReference type="InterPro" id="IPR008042">
    <property type="entry name" value="Retrotrans_Pao"/>
</dbReference>
<evidence type="ECO:0000313" key="4">
    <source>
        <dbReference type="Proteomes" id="UP000653454"/>
    </source>
</evidence>
<dbReference type="PANTHER" id="PTHR47331">
    <property type="entry name" value="PHD-TYPE DOMAIN-CONTAINING PROTEIN"/>
    <property type="match status" value="1"/>
</dbReference>
<dbReference type="InterPro" id="IPR001584">
    <property type="entry name" value="Integrase_cat-core"/>
</dbReference>
<dbReference type="Gene3D" id="3.30.420.10">
    <property type="entry name" value="Ribonuclease H-like superfamily/Ribonuclease H"/>
    <property type="match status" value="1"/>
</dbReference>
<dbReference type="SUPFAM" id="SSF53098">
    <property type="entry name" value="Ribonuclease H-like"/>
    <property type="match status" value="1"/>
</dbReference>
<dbReference type="Gene3D" id="3.10.10.10">
    <property type="entry name" value="HIV Type 1 Reverse Transcriptase, subunit A, domain 1"/>
    <property type="match status" value="1"/>
</dbReference>
<dbReference type="GO" id="GO:0003676">
    <property type="term" value="F:nucleic acid binding"/>
    <property type="evidence" value="ECO:0007669"/>
    <property type="project" value="InterPro"/>
</dbReference>
<dbReference type="GO" id="GO:0071897">
    <property type="term" value="P:DNA biosynthetic process"/>
    <property type="evidence" value="ECO:0007669"/>
    <property type="project" value="UniProtKB-ARBA"/>
</dbReference>
<gene>
    <name evidence="3" type="ORF">PLXY2_LOCUS8294</name>
</gene>
<accession>A0A8S4F9U3</accession>
<feature type="domain" description="Integrase catalytic" evidence="2">
    <location>
        <begin position="1500"/>
        <end position="1690"/>
    </location>
</feature>
<evidence type="ECO:0000313" key="3">
    <source>
        <dbReference type="EMBL" id="CAG9125033.1"/>
    </source>
</evidence>
<dbReference type="InterPro" id="IPR036397">
    <property type="entry name" value="RNaseH_sf"/>
</dbReference>
<dbReference type="InterPro" id="IPR013103">
    <property type="entry name" value="RVT_2"/>
</dbReference>
<dbReference type="PANTHER" id="PTHR47331:SF4">
    <property type="entry name" value="PEPTIDASE S1 DOMAIN-CONTAINING PROTEIN"/>
    <property type="match status" value="1"/>
</dbReference>
<proteinExistence type="predicted"/>
<sequence length="1805" mass="204737">MTFGYFIKTKDEVFSVFKMFKSYVENQTDLKIKKIRTDNENASQRDEEEELMPVIEILDSSHTDSDSCVSDNASDATWTPGMATDATSSDYEDVEESAAIVRSATEMCQSDEPLTIQDALSSPEKEHWKKAIADEYESFEKNKAWNLTLLPEGKKAVKCKWVFKKKLGPNGELKRYKARLVAKGFTQRYGIDYKETYSPVVRYSTIRTLLALAVNLNMHVDHMDVKTAFLNGDLAETVFMEQPDGYKVEGKEEYVFKLNKAIYGLKQASKSWYDKIDNALLNLQFRRSVSEPCVYIKTDDAGDLIILALYVDDILLFSKDTPEKEKLKEELMRTFEMRDLGRANHILGMNLRQEENKITLDQKNYILKVLEQFNMSDCKPVGTPLEIGMKFEKGEKNDIDSNYRSLMGCIMYIAVCTRPDIAHAASLLSQFNNCHNDTHWKAAKRILRYLKGTLDYHIVYEKSVLSVTGYVDADWASNQLDRRSYTGYVFKVGVSTVSWESRKQRTVALSSTEAEYMALCEGAKEAKFIRSFLNECIAMVMVGDRHGRLHKARLLLDNGSTANFVTDRLCTKLGLVRRDTSSTVTGIDNQATVSTQLCNLTIVSNNGGYRVSINCHILPDITKSIPTSHVNIQHIPIPTGINLADPSFNVPSSIDILVGAEIFWSVLGSSSIKLGKKLPVLQESQLGWLVTGSIPQSQLQSSVCYFVQNNEPDLSRFWEFDAISPTHCMSQEERECEASFSEHTSRNADGRFVVTIPLKESPDVLGDSYNMARRRFMSLEKRFERDPVLKEHYTKFMQEYIDLGHMTENTINVPQDNKVSYYIPHHGLFQPKCRVVFDAGAASTSGKSFNDIQKIGPTVQDDLFSILVRFRQHKYVVTADVEKMYRAIEVNPSQRSLQQIIYRSEPYLPLKTYTLNTLTYGCSSAPYLATKCLVSLADQVQDDKVKYAIQRNFYVDDYLDGDDSIEKLKHTCQQVISTLDSAKLNLRKWQSNSTDILQTVMDLKGTPLNNKSLDLNENTSFKTLGLYWSCSQDMLLFSINLKHNPNSKVTKRHILSTINQIFDPLGLVGPCVMEVKDIMRKLWSAKYDWDDEVSVEIKNLWHTFEDTLPKINSLRIPRWILCDEPSSIELHTFTDASERAYGTCIYARTVGKNGTVDVHLLVSKNKIAPIKPTTIPRLELSGALMGSRLCTKVKSALTVNAQCFFWSDSTIVLGWLSSPTNQLKQFVRNRVYEIQESTSGHKWSYVPSKDNPADLVSRGVRADAIGESSLWWSGPSFLSKPCCDWPVMPNVKEQSLPEIVLFSNAEDSHKIPNPIANLIHNRSSFTNLVRILAFVLRFINKCHKKESLHGHLSLSELQRSKVMILKMAQKEMFPEEYSLLQSDQSLPAKNRLLSLSPFLDEDGLIRVGGRLKNSFYSFDVKHPILLCSKHHITKLIFRLHHINLHHAGPQLLLANVRQTYWPLGGRNLAKSTARACAKCCRFKAATVQPIMGNLPNSRVHLQFPFLNTAIDYAGPILIADRKGRGCRLIKCYIAVFVCLAVKAVHIELVTELTKEAFMAALSRFIARRGRPQNIHSDQGTSFVGASNELQRFLRDTSDDISGQLADDGIKFNFIPPYTPHFGGLWEAAVKSVKFHLRRVLGLAHLTYEEMSTCLSQIEAILNSRPLTPLPSDPSNDFTALTPAHFLIGRSLMSVPHPQVTDANIKLLPRYQRVEQIRQHFWNRFSNEYLSLLQQKTKWHRSSPEQLMEGTLVLVKDRTMPPLLWPLGRIIKVHPGTDGITRVVDVLTKKGTIQRAYNNICPLPTS</sequence>
<dbReference type="PROSITE" id="PS50994">
    <property type="entry name" value="INTEGRASE"/>
    <property type="match status" value="1"/>
</dbReference>
<reference evidence="3" key="1">
    <citation type="submission" date="2020-11" db="EMBL/GenBank/DDBJ databases">
        <authorList>
            <person name="Whiteford S."/>
        </authorList>
    </citation>
    <scope>NUCLEOTIDE SEQUENCE</scope>
</reference>
<dbReference type="EMBL" id="CAJHNJ030000030">
    <property type="protein sequence ID" value="CAG9125033.1"/>
    <property type="molecule type" value="Genomic_DNA"/>
</dbReference>
<organism evidence="3 4">
    <name type="scientific">Plutella xylostella</name>
    <name type="common">Diamondback moth</name>
    <name type="synonym">Plutella maculipennis</name>
    <dbReference type="NCBI Taxonomy" id="51655"/>
    <lineage>
        <taxon>Eukaryota</taxon>
        <taxon>Metazoa</taxon>
        <taxon>Ecdysozoa</taxon>
        <taxon>Arthropoda</taxon>
        <taxon>Hexapoda</taxon>
        <taxon>Insecta</taxon>
        <taxon>Pterygota</taxon>
        <taxon>Neoptera</taxon>
        <taxon>Endopterygota</taxon>
        <taxon>Lepidoptera</taxon>
        <taxon>Glossata</taxon>
        <taxon>Ditrysia</taxon>
        <taxon>Yponomeutoidea</taxon>
        <taxon>Plutellidae</taxon>
        <taxon>Plutella</taxon>
    </lineage>
</organism>
<keyword evidence="4" id="KW-1185">Reference proteome</keyword>
<comment type="caution">
    <text evidence="3">The sequence shown here is derived from an EMBL/GenBank/DDBJ whole genome shotgun (WGS) entry which is preliminary data.</text>
</comment>
<protein>
    <submittedName>
        <fullName evidence="3">(diamondback moth) hypothetical protein</fullName>
    </submittedName>
</protein>
<dbReference type="InterPro" id="IPR043128">
    <property type="entry name" value="Rev_trsase/Diguanyl_cyclase"/>
</dbReference>
<feature type="compositionally biased region" description="Polar residues" evidence="1">
    <location>
        <begin position="66"/>
        <end position="77"/>
    </location>
</feature>
<evidence type="ECO:0000259" key="2">
    <source>
        <dbReference type="PROSITE" id="PS50994"/>
    </source>
</evidence>
<dbReference type="InterPro" id="IPR040676">
    <property type="entry name" value="DUF5641"/>
</dbReference>
<dbReference type="CDD" id="cd09272">
    <property type="entry name" value="RNase_HI_RT_Ty1"/>
    <property type="match status" value="1"/>
</dbReference>
<dbReference type="GO" id="GO:0015074">
    <property type="term" value="P:DNA integration"/>
    <property type="evidence" value="ECO:0007669"/>
    <property type="project" value="InterPro"/>
</dbReference>
<name>A0A8S4F9U3_PLUXY</name>
<feature type="region of interest" description="Disordered" evidence="1">
    <location>
        <begin position="62"/>
        <end position="89"/>
    </location>
</feature>